<name>A0AAV7WTZ4_PLEWA</name>
<reference evidence="1" key="1">
    <citation type="journal article" date="2022" name="bioRxiv">
        <title>Sequencing and chromosome-scale assembly of the giantPleurodeles waltlgenome.</title>
        <authorList>
            <person name="Brown T."/>
            <person name="Elewa A."/>
            <person name="Iarovenko S."/>
            <person name="Subramanian E."/>
            <person name="Araus A.J."/>
            <person name="Petzold A."/>
            <person name="Susuki M."/>
            <person name="Suzuki K.-i.T."/>
            <person name="Hayashi T."/>
            <person name="Toyoda A."/>
            <person name="Oliveira C."/>
            <person name="Osipova E."/>
            <person name="Leigh N.D."/>
            <person name="Simon A."/>
            <person name="Yun M.H."/>
        </authorList>
    </citation>
    <scope>NUCLEOTIDE SEQUENCE</scope>
    <source>
        <strain evidence="1">20211129_DDA</strain>
        <tissue evidence="1">Liver</tissue>
    </source>
</reference>
<evidence type="ECO:0000313" key="2">
    <source>
        <dbReference type="Proteomes" id="UP001066276"/>
    </source>
</evidence>
<dbReference type="AlphaFoldDB" id="A0AAV7WTZ4"/>
<protein>
    <submittedName>
        <fullName evidence="1">Uncharacterized protein</fullName>
    </submittedName>
</protein>
<proteinExistence type="predicted"/>
<dbReference type="EMBL" id="JANPWB010000001">
    <property type="protein sequence ID" value="KAJ1216447.1"/>
    <property type="molecule type" value="Genomic_DNA"/>
</dbReference>
<keyword evidence="2" id="KW-1185">Reference proteome</keyword>
<accession>A0AAV7WTZ4</accession>
<dbReference type="Proteomes" id="UP001066276">
    <property type="component" value="Chromosome 1_1"/>
</dbReference>
<sequence length="97" mass="10987">MSRCAKLMGDAVGAIYTVPMKNYLWLDSVYEDTSSGAANILETDLASEDVMDNYDVPAQEVEVSKDHPDSLRRNVTYRSKLGRMIKKPLHLKDYMVN</sequence>
<gene>
    <name evidence="1" type="ORF">NDU88_004049</name>
</gene>
<comment type="caution">
    <text evidence="1">The sequence shown here is derived from an EMBL/GenBank/DDBJ whole genome shotgun (WGS) entry which is preliminary data.</text>
</comment>
<organism evidence="1 2">
    <name type="scientific">Pleurodeles waltl</name>
    <name type="common">Iberian ribbed newt</name>
    <dbReference type="NCBI Taxonomy" id="8319"/>
    <lineage>
        <taxon>Eukaryota</taxon>
        <taxon>Metazoa</taxon>
        <taxon>Chordata</taxon>
        <taxon>Craniata</taxon>
        <taxon>Vertebrata</taxon>
        <taxon>Euteleostomi</taxon>
        <taxon>Amphibia</taxon>
        <taxon>Batrachia</taxon>
        <taxon>Caudata</taxon>
        <taxon>Salamandroidea</taxon>
        <taxon>Salamandridae</taxon>
        <taxon>Pleurodelinae</taxon>
        <taxon>Pleurodeles</taxon>
    </lineage>
</organism>
<evidence type="ECO:0000313" key="1">
    <source>
        <dbReference type="EMBL" id="KAJ1216447.1"/>
    </source>
</evidence>